<name>A0A1H5X1N1_9BACT</name>
<gene>
    <name evidence="3" type="ORF">SAMN05421819_1821</name>
</gene>
<feature type="region of interest" description="Disordered" evidence="1">
    <location>
        <begin position="24"/>
        <end position="45"/>
    </location>
</feature>
<dbReference type="RefSeq" id="WP_103932694.1">
    <property type="nucleotide sequence ID" value="NZ_FNVA01000002.1"/>
</dbReference>
<feature type="chain" id="PRO_5009288976" evidence="2">
    <location>
        <begin position="24"/>
        <end position="277"/>
    </location>
</feature>
<keyword evidence="2" id="KW-0732">Signal</keyword>
<dbReference type="AlphaFoldDB" id="A0A1H5X1N1"/>
<sequence>MLRRAWLLLAPVLFASAALTSHAQTPSITSAPNAPATPRTPMPRDYRGVQIHIDGIFVTPIPNAPFTASVQIVSHQVMPDGTERVVKTENHIARSSSGRIRNERRALVPSTFNGKPRLISAHFYDPNTRENIYTETATHIARQSVLPRPPSTPAMMRPPDQQPKFPGVTVTALGDQNLGGVTLTGTRKTRIVPADQSGTGKPVTITDEYWYSAELSIYLIIRHNDPRTGEQLVAVTQIERAEPSADMMQVPTDYKLVDETPPQVPPDSRCLAGADNC</sequence>
<reference evidence="3 4" key="1">
    <citation type="submission" date="2016-10" db="EMBL/GenBank/DDBJ databases">
        <authorList>
            <person name="de Groot N.N."/>
        </authorList>
    </citation>
    <scope>NUCLEOTIDE SEQUENCE [LARGE SCALE GENOMIC DNA]</scope>
    <source>
        <strain evidence="3 4">DSM 22489</strain>
    </source>
</reference>
<feature type="signal peptide" evidence="2">
    <location>
        <begin position="1"/>
        <end position="23"/>
    </location>
</feature>
<organism evidence="3 4">
    <name type="scientific">Bryocella elongata</name>
    <dbReference type="NCBI Taxonomy" id="863522"/>
    <lineage>
        <taxon>Bacteria</taxon>
        <taxon>Pseudomonadati</taxon>
        <taxon>Acidobacteriota</taxon>
        <taxon>Terriglobia</taxon>
        <taxon>Terriglobales</taxon>
        <taxon>Acidobacteriaceae</taxon>
        <taxon>Bryocella</taxon>
    </lineage>
</organism>
<protein>
    <submittedName>
        <fullName evidence="3">Uncharacterized protein</fullName>
    </submittedName>
</protein>
<evidence type="ECO:0000313" key="3">
    <source>
        <dbReference type="EMBL" id="SEG05207.1"/>
    </source>
</evidence>
<evidence type="ECO:0000256" key="2">
    <source>
        <dbReference type="SAM" id="SignalP"/>
    </source>
</evidence>
<proteinExistence type="predicted"/>
<accession>A0A1H5X1N1</accession>
<evidence type="ECO:0000256" key="1">
    <source>
        <dbReference type="SAM" id="MobiDB-lite"/>
    </source>
</evidence>
<dbReference type="EMBL" id="FNVA01000002">
    <property type="protein sequence ID" value="SEG05207.1"/>
    <property type="molecule type" value="Genomic_DNA"/>
</dbReference>
<evidence type="ECO:0000313" key="4">
    <source>
        <dbReference type="Proteomes" id="UP000236728"/>
    </source>
</evidence>
<dbReference type="OrthoDB" id="115149at2"/>
<dbReference type="Proteomes" id="UP000236728">
    <property type="component" value="Unassembled WGS sequence"/>
</dbReference>
<keyword evidence="4" id="KW-1185">Reference proteome</keyword>